<dbReference type="EMBL" id="JACJHZ010000018">
    <property type="protein sequence ID" value="MBA9021746.1"/>
    <property type="molecule type" value="Genomic_DNA"/>
</dbReference>
<dbReference type="PANTHER" id="PTHR42752">
    <property type="entry name" value="IMIDAZOLONEPROPIONASE"/>
    <property type="match status" value="1"/>
</dbReference>
<comment type="pathway">
    <text evidence="1">Amino-acid degradation.</text>
</comment>
<keyword evidence="10" id="KW-1185">Reference proteome</keyword>
<keyword evidence="7" id="KW-0408">Iron</keyword>
<dbReference type="EC" id="3.5.2.7" evidence="2"/>
<dbReference type="Pfam" id="PF01979">
    <property type="entry name" value="Amidohydro_1"/>
    <property type="match status" value="1"/>
</dbReference>
<evidence type="ECO:0000256" key="7">
    <source>
        <dbReference type="ARBA" id="ARBA00023004"/>
    </source>
</evidence>
<evidence type="ECO:0000256" key="5">
    <source>
        <dbReference type="ARBA" id="ARBA00022808"/>
    </source>
</evidence>
<keyword evidence="3" id="KW-0479">Metal-binding</keyword>
<dbReference type="SUPFAM" id="SSF51338">
    <property type="entry name" value="Composite domain of metallo-dependent hydrolases"/>
    <property type="match status" value="1"/>
</dbReference>
<protein>
    <recommendedName>
        <fullName evidence="2">imidazolonepropionase</fullName>
        <ecNumber evidence="2">3.5.2.7</ecNumber>
    </recommendedName>
</protein>
<dbReference type="GO" id="GO:0050480">
    <property type="term" value="F:imidazolonepropionase activity"/>
    <property type="evidence" value="ECO:0007669"/>
    <property type="project" value="UniProtKB-EC"/>
</dbReference>
<dbReference type="Gene3D" id="2.30.40.10">
    <property type="entry name" value="Urease, subunit C, domain 1"/>
    <property type="match status" value="1"/>
</dbReference>
<dbReference type="InterPro" id="IPR005920">
    <property type="entry name" value="HutI"/>
</dbReference>
<comment type="caution">
    <text evidence="9">The sequence shown here is derived from an EMBL/GenBank/DDBJ whole genome shotgun (WGS) entry which is preliminary data.</text>
</comment>
<gene>
    <name evidence="9" type="ORF">HNQ97_003755</name>
</gene>
<reference evidence="9 10" key="1">
    <citation type="submission" date="2020-08" db="EMBL/GenBank/DDBJ databases">
        <title>Genomic Encyclopedia of Type Strains, Phase IV (KMG-IV): sequencing the most valuable type-strain genomes for metagenomic binning, comparative biology and taxonomic classification.</title>
        <authorList>
            <person name="Goeker M."/>
        </authorList>
    </citation>
    <scope>NUCLEOTIDE SEQUENCE [LARGE SCALE GENOMIC DNA]</scope>
    <source>
        <strain evidence="9 10">DSM 17455</strain>
    </source>
</reference>
<feature type="domain" description="Amidohydrolase-related" evidence="8">
    <location>
        <begin position="288"/>
        <end position="373"/>
    </location>
</feature>
<keyword evidence="6" id="KW-0862">Zinc</keyword>
<dbReference type="Gene3D" id="3.20.20.140">
    <property type="entry name" value="Metal-dependent hydrolases"/>
    <property type="match status" value="1"/>
</dbReference>
<organism evidence="9 10">
    <name type="scientific">Aminobacter ciceronei</name>
    <dbReference type="NCBI Taxonomy" id="150723"/>
    <lineage>
        <taxon>Bacteria</taxon>
        <taxon>Pseudomonadati</taxon>
        <taxon>Pseudomonadota</taxon>
        <taxon>Alphaproteobacteria</taxon>
        <taxon>Hyphomicrobiales</taxon>
        <taxon>Phyllobacteriaceae</taxon>
        <taxon>Aminobacter</taxon>
    </lineage>
</organism>
<dbReference type="PANTHER" id="PTHR42752:SF1">
    <property type="entry name" value="IMIDAZOLONEPROPIONASE-RELATED"/>
    <property type="match status" value="1"/>
</dbReference>
<evidence type="ECO:0000259" key="8">
    <source>
        <dbReference type="Pfam" id="PF01979"/>
    </source>
</evidence>
<dbReference type="InterPro" id="IPR006680">
    <property type="entry name" value="Amidohydro-rel"/>
</dbReference>
<evidence type="ECO:0000256" key="1">
    <source>
        <dbReference type="ARBA" id="ARBA00005023"/>
    </source>
</evidence>
<name>A0ABR6CA37_9HYPH</name>
<evidence type="ECO:0000256" key="6">
    <source>
        <dbReference type="ARBA" id="ARBA00022833"/>
    </source>
</evidence>
<evidence type="ECO:0000256" key="4">
    <source>
        <dbReference type="ARBA" id="ARBA00022801"/>
    </source>
</evidence>
<dbReference type="Proteomes" id="UP000587524">
    <property type="component" value="Unassembled WGS sequence"/>
</dbReference>
<evidence type="ECO:0000313" key="10">
    <source>
        <dbReference type="Proteomes" id="UP000587524"/>
    </source>
</evidence>
<proteinExistence type="predicted"/>
<evidence type="ECO:0000256" key="3">
    <source>
        <dbReference type="ARBA" id="ARBA00022723"/>
    </source>
</evidence>
<keyword evidence="4 9" id="KW-0378">Hydrolase</keyword>
<dbReference type="InterPro" id="IPR011059">
    <property type="entry name" value="Metal-dep_hydrolase_composite"/>
</dbReference>
<evidence type="ECO:0000256" key="2">
    <source>
        <dbReference type="ARBA" id="ARBA00012864"/>
    </source>
</evidence>
<sequence>MAGDLILRDIRLATMAGDQGEPLGFTDSGVVAISGGLVTYAGPAGGFDTATSDGHILSMGGMLALPGLVCCHNPIIWAPGAEAESEQDGAAYRSLVQETARLTATIGDDALLDTAFRRLAELRKTGVTACEIKTGFGLAIEDELRHALLARRLQKQTDLLTRVTLYPGHFIPDDADADDRIEEIVTRLLPKVYEAQACDCVEVFCDDDGGLDLDRASTILEAFYRKKTPSRVSCDRFSDSAGATLPASFYSQSAAYLCCSDADGIGSVAATGTSTILIPEIAKRDRDSARPDIQAMRDVGARLAVSTQGGPDGTGIDLLGAARLAVNCFQLTPVEALMGITIHAASALGVDQVAGSLACGRRGDLALFDAATPLDLVRIPEMRPRAVVTAGAIEELS</sequence>
<keyword evidence="5" id="KW-0369">Histidine metabolism</keyword>
<accession>A0ABR6CA37</accession>
<dbReference type="RefSeq" id="WP_182574947.1">
    <property type="nucleotide sequence ID" value="NZ_JACJHY010000018.1"/>
</dbReference>
<dbReference type="InterPro" id="IPR032466">
    <property type="entry name" value="Metal_Hydrolase"/>
</dbReference>
<dbReference type="SUPFAM" id="SSF51556">
    <property type="entry name" value="Metallo-dependent hydrolases"/>
    <property type="match status" value="1"/>
</dbReference>
<evidence type="ECO:0000313" key="9">
    <source>
        <dbReference type="EMBL" id="MBA9021746.1"/>
    </source>
</evidence>